<proteinExistence type="predicted"/>
<gene>
    <name evidence="1" type="ORF">ACFODT_01555</name>
</gene>
<protein>
    <submittedName>
        <fullName evidence="1">Uncharacterized protein</fullName>
    </submittedName>
</protein>
<accession>A0ABV7C3K4</accession>
<dbReference type="Proteomes" id="UP001595384">
    <property type="component" value="Unassembled WGS sequence"/>
</dbReference>
<organism evidence="1 2">
    <name type="scientific">Vibrio zhugei</name>
    <dbReference type="NCBI Taxonomy" id="2479546"/>
    <lineage>
        <taxon>Bacteria</taxon>
        <taxon>Pseudomonadati</taxon>
        <taxon>Pseudomonadota</taxon>
        <taxon>Gammaproteobacteria</taxon>
        <taxon>Vibrionales</taxon>
        <taxon>Vibrionaceae</taxon>
        <taxon>Vibrio</taxon>
    </lineage>
</organism>
<name>A0ABV7C3K4_9VIBR</name>
<dbReference type="EMBL" id="JBHRSE010000007">
    <property type="protein sequence ID" value="MFC3022525.1"/>
    <property type="molecule type" value="Genomic_DNA"/>
</dbReference>
<comment type="caution">
    <text evidence="1">The sequence shown here is derived from an EMBL/GenBank/DDBJ whole genome shotgun (WGS) entry which is preliminary data.</text>
</comment>
<sequence length="97" mass="11679">MASSVCFILLWTYCRPSRLLHQSLLGETRFVPEQRLIEGHRLIAYQHADLSYAPLVLIFTETKRKKWLLWRDACQDREYRQLLVLLKREQQGSRYAR</sequence>
<evidence type="ECO:0000313" key="1">
    <source>
        <dbReference type="EMBL" id="MFC3022525.1"/>
    </source>
</evidence>
<keyword evidence="2" id="KW-1185">Reference proteome</keyword>
<dbReference type="RefSeq" id="WP_123016889.1">
    <property type="nucleotide sequence ID" value="NZ_AP024911.1"/>
</dbReference>
<evidence type="ECO:0000313" key="2">
    <source>
        <dbReference type="Proteomes" id="UP001595384"/>
    </source>
</evidence>
<reference evidence="2" key="1">
    <citation type="journal article" date="2019" name="Int. J. Syst. Evol. Microbiol.">
        <title>The Global Catalogue of Microorganisms (GCM) 10K type strain sequencing project: providing services to taxonomists for standard genome sequencing and annotation.</title>
        <authorList>
            <consortium name="The Broad Institute Genomics Platform"/>
            <consortium name="The Broad Institute Genome Sequencing Center for Infectious Disease"/>
            <person name="Wu L."/>
            <person name="Ma J."/>
        </authorList>
    </citation>
    <scope>NUCLEOTIDE SEQUENCE [LARGE SCALE GENOMIC DNA]</scope>
    <source>
        <strain evidence="2">KCTC 62784</strain>
    </source>
</reference>